<reference evidence="2" key="2">
    <citation type="submission" date="2020-04" db="EMBL/GenBank/DDBJ databases">
        <authorList>
            <consortium name="NCBI Genome Project"/>
        </authorList>
    </citation>
    <scope>NUCLEOTIDE SEQUENCE</scope>
    <source>
        <strain evidence="2">CBS 342.82</strain>
    </source>
</reference>
<dbReference type="Proteomes" id="UP000504637">
    <property type="component" value="Unplaced"/>
</dbReference>
<sequence length="192" mass="21081">MSALAMCIGWRSFVEQSRLTISASSQMAPYLDHFSSDSGTVTGLCAAREIVSIGNRTTVCPVSIRLASSDNLRWYSGDKAAIAWITTVESLVRDVSMEGRWCTLCFATYILMEWGEPVRAGLGTEGSTLREAFSGFEMPRWTIEVEQRTSGWGQLTSRSSLNTELLSLGAQVDLVPRHEARWSGALKLSTST</sequence>
<reference evidence="2" key="3">
    <citation type="submission" date="2025-08" db="UniProtKB">
        <authorList>
            <consortium name="RefSeq"/>
        </authorList>
    </citation>
    <scope>IDENTIFICATION</scope>
    <source>
        <strain evidence="2">CBS 342.82</strain>
    </source>
</reference>
<dbReference type="RefSeq" id="XP_033464832.1">
    <property type="nucleotide sequence ID" value="XM_033603802.1"/>
</dbReference>
<dbReference type="AlphaFoldDB" id="A0A6J3MIP6"/>
<organism evidence="2">
    <name type="scientific">Dissoconium aciculare CBS 342.82</name>
    <dbReference type="NCBI Taxonomy" id="1314786"/>
    <lineage>
        <taxon>Eukaryota</taxon>
        <taxon>Fungi</taxon>
        <taxon>Dikarya</taxon>
        <taxon>Ascomycota</taxon>
        <taxon>Pezizomycotina</taxon>
        <taxon>Dothideomycetes</taxon>
        <taxon>Dothideomycetidae</taxon>
        <taxon>Mycosphaerellales</taxon>
        <taxon>Dissoconiaceae</taxon>
        <taxon>Dissoconium</taxon>
    </lineage>
</organism>
<proteinExistence type="predicted"/>
<reference evidence="2" key="1">
    <citation type="submission" date="2020-01" db="EMBL/GenBank/DDBJ databases">
        <authorList>
            <consortium name="DOE Joint Genome Institute"/>
            <person name="Haridas S."/>
            <person name="Albert R."/>
            <person name="Binder M."/>
            <person name="Bloem J."/>
            <person name="Labutti K."/>
            <person name="Salamov A."/>
            <person name="Andreopoulos B."/>
            <person name="Baker S.E."/>
            <person name="Barry K."/>
            <person name="Bills G."/>
            <person name="Bluhm B.H."/>
            <person name="Cannon C."/>
            <person name="Castanera R."/>
            <person name="Culley D.E."/>
            <person name="Daum C."/>
            <person name="Ezra D."/>
            <person name="Gonzalez J.B."/>
            <person name="Henrissat B."/>
            <person name="Kuo A."/>
            <person name="Liang C."/>
            <person name="Lipzen A."/>
            <person name="Lutzoni F."/>
            <person name="Magnuson J."/>
            <person name="Mondo S."/>
            <person name="Nolan M."/>
            <person name="Ohm R."/>
            <person name="Pangilinan J."/>
            <person name="Park H.-J."/>
            <person name="Ramirez L."/>
            <person name="Alfaro M."/>
            <person name="Sun H."/>
            <person name="Tritt A."/>
            <person name="Yoshinaga Y."/>
            <person name="Zwiers L.-H."/>
            <person name="Turgeon B.G."/>
            <person name="Goodwin S.B."/>
            <person name="Spatafora J.W."/>
            <person name="Crous P.W."/>
            <person name="Grigoriev I.V."/>
        </authorList>
    </citation>
    <scope>NUCLEOTIDE SEQUENCE</scope>
    <source>
        <strain evidence="2">CBS 342.82</strain>
    </source>
</reference>
<accession>A0A6J3MIP6</accession>
<gene>
    <name evidence="2" type="ORF">K489DRAFT_375953</name>
</gene>
<dbReference type="GeneID" id="54361602"/>
<protein>
    <submittedName>
        <fullName evidence="2">Uncharacterized protein</fullName>
    </submittedName>
</protein>
<evidence type="ECO:0000313" key="2">
    <source>
        <dbReference type="RefSeq" id="XP_033464832.1"/>
    </source>
</evidence>
<name>A0A6J3MIP6_9PEZI</name>
<keyword evidence="1" id="KW-1185">Reference proteome</keyword>
<evidence type="ECO:0000313" key="1">
    <source>
        <dbReference type="Proteomes" id="UP000504637"/>
    </source>
</evidence>